<keyword evidence="1" id="KW-0472">Membrane</keyword>
<feature type="transmembrane region" description="Helical" evidence="1">
    <location>
        <begin position="21"/>
        <end position="41"/>
    </location>
</feature>
<keyword evidence="3" id="KW-1185">Reference proteome</keyword>
<dbReference type="EMBL" id="CP102173">
    <property type="protein sequence ID" value="UUP12266.1"/>
    <property type="molecule type" value="Genomic_DNA"/>
</dbReference>
<protein>
    <submittedName>
        <fullName evidence="2">Uncharacterized protein</fullName>
    </submittedName>
</protein>
<evidence type="ECO:0000313" key="2">
    <source>
        <dbReference type="EMBL" id="UUP12266.1"/>
    </source>
</evidence>
<sequence>MIEAGAQVSATAPRNRGRSRIVCLSSGFALLAFATALTVVLERKILVLGPLSTLGLAAVVYLAATWCFAAVAMMVLAVRGGTAMRFFTLIGQFLVVVVTIIATVLLGTIARESATTPLYEASSPEGNTKYLLRLGTAVERGNLGLYQAEGWHYRLIAAAGMPMPDTQRFASDFRLTRSSTGKLFLVYPSRDGQSARVELPE</sequence>
<reference evidence="2 3" key="1">
    <citation type="submission" date="2022-08" db="EMBL/GenBank/DDBJ databases">
        <title>novel species in genus Aeromicrobium.</title>
        <authorList>
            <person name="Ye L."/>
        </authorList>
    </citation>
    <scope>NUCLEOTIDE SEQUENCE [LARGE SCALE GENOMIC DNA]</scope>
    <source>
        <strain evidence="3">zg-Y1379</strain>
    </source>
</reference>
<accession>A0ABY5M8Y7</accession>
<organism evidence="2 3">
    <name type="scientific">Aeromicrobium wangtongii</name>
    <dbReference type="NCBI Taxonomy" id="2969247"/>
    <lineage>
        <taxon>Bacteria</taxon>
        <taxon>Bacillati</taxon>
        <taxon>Actinomycetota</taxon>
        <taxon>Actinomycetes</taxon>
        <taxon>Propionibacteriales</taxon>
        <taxon>Nocardioidaceae</taxon>
        <taxon>Aeromicrobium</taxon>
    </lineage>
</organism>
<evidence type="ECO:0000313" key="3">
    <source>
        <dbReference type="Proteomes" id="UP001316184"/>
    </source>
</evidence>
<evidence type="ECO:0000256" key="1">
    <source>
        <dbReference type="SAM" id="Phobius"/>
    </source>
</evidence>
<keyword evidence="1" id="KW-1133">Transmembrane helix</keyword>
<feature type="transmembrane region" description="Helical" evidence="1">
    <location>
        <begin position="53"/>
        <end position="77"/>
    </location>
</feature>
<dbReference type="Proteomes" id="UP001316184">
    <property type="component" value="Chromosome"/>
</dbReference>
<dbReference type="RefSeq" id="WP_232399751.1">
    <property type="nucleotide sequence ID" value="NZ_CP102173.1"/>
</dbReference>
<name>A0ABY5M8Y7_9ACTN</name>
<gene>
    <name evidence="2" type="ORF">NQV15_10380</name>
</gene>
<proteinExistence type="predicted"/>
<keyword evidence="1" id="KW-0812">Transmembrane</keyword>
<feature type="transmembrane region" description="Helical" evidence="1">
    <location>
        <begin position="89"/>
        <end position="110"/>
    </location>
</feature>